<reference evidence="3" key="1">
    <citation type="submission" date="2018-06" db="EMBL/GenBank/DDBJ databases">
        <authorList>
            <consortium name="Pathogen Informatics"/>
        </authorList>
    </citation>
    <scope>NUCLEOTIDE SEQUENCE [LARGE SCALE GENOMIC DNA]</scope>
    <source>
        <strain evidence="3">NCTC10115</strain>
    </source>
</reference>
<evidence type="ECO:0000256" key="1">
    <source>
        <dbReference type="SAM" id="Phobius"/>
    </source>
</evidence>
<keyword evidence="1" id="KW-0812">Transmembrane</keyword>
<dbReference type="AlphaFoldDB" id="A0A3B0PG57"/>
<feature type="transmembrane region" description="Helical" evidence="1">
    <location>
        <begin position="15"/>
        <end position="32"/>
    </location>
</feature>
<dbReference type="Proteomes" id="UP000260136">
    <property type="component" value="Chromosome"/>
</dbReference>
<evidence type="ECO:0000313" key="2">
    <source>
        <dbReference type="EMBL" id="SYV93775.1"/>
    </source>
</evidence>
<name>A0A3B0PG57_MYCGL</name>
<dbReference type="EMBL" id="LS991952">
    <property type="protein sequence ID" value="SYV93775.1"/>
    <property type="molecule type" value="Genomic_DNA"/>
</dbReference>
<feature type="transmembrane region" description="Helical" evidence="1">
    <location>
        <begin position="44"/>
        <end position="65"/>
    </location>
</feature>
<accession>A0A3B0PG57</accession>
<gene>
    <name evidence="2" type="ORF">NCTC10115_00064</name>
</gene>
<keyword evidence="1" id="KW-0472">Membrane</keyword>
<proteinExistence type="predicted"/>
<sequence>MFLTAESNLSNSNPVPMYPINFLFFSVLKLSLIGSKALDKASSAFARLASSVIATFVSVCFNASVKLSFL</sequence>
<keyword evidence="1" id="KW-1133">Transmembrane helix</keyword>
<protein>
    <submittedName>
        <fullName evidence="2">Uncharacterized protein</fullName>
    </submittedName>
</protein>
<organism evidence="2 3">
    <name type="scientific">Mycoplasmoides gallisepticum</name>
    <name type="common">Mycoplasma gallisepticum</name>
    <dbReference type="NCBI Taxonomy" id="2096"/>
    <lineage>
        <taxon>Bacteria</taxon>
        <taxon>Bacillati</taxon>
        <taxon>Mycoplasmatota</taxon>
        <taxon>Mycoplasmoidales</taxon>
        <taxon>Mycoplasmoidaceae</taxon>
        <taxon>Mycoplasmoides</taxon>
    </lineage>
</organism>
<evidence type="ECO:0000313" key="3">
    <source>
        <dbReference type="Proteomes" id="UP000260136"/>
    </source>
</evidence>